<feature type="transmembrane region" description="Helical" evidence="7">
    <location>
        <begin position="377"/>
        <end position="396"/>
    </location>
</feature>
<keyword evidence="10" id="KW-1185">Reference proteome</keyword>
<dbReference type="CDD" id="cd06173">
    <property type="entry name" value="MFS_MefA_like"/>
    <property type="match status" value="1"/>
</dbReference>
<feature type="transmembrane region" description="Helical" evidence="7">
    <location>
        <begin position="140"/>
        <end position="162"/>
    </location>
</feature>
<evidence type="ECO:0000256" key="7">
    <source>
        <dbReference type="SAM" id="Phobius"/>
    </source>
</evidence>
<evidence type="ECO:0000256" key="4">
    <source>
        <dbReference type="ARBA" id="ARBA00022692"/>
    </source>
</evidence>
<evidence type="ECO:0000313" key="10">
    <source>
        <dbReference type="Proteomes" id="UP001183222"/>
    </source>
</evidence>
<dbReference type="Gene3D" id="1.20.1250.20">
    <property type="entry name" value="MFS general substrate transporter like domains"/>
    <property type="match status" value="1"/>
</dbReference>
<dbReference type="InterPro" id="IPR036259">
    <property type="entry name" value="MFS_trans_sf"/>
</dbReference>
<evidence type="ECO:0000256" key="5">
    <source>
        <dbReference type="ARBA" id="ARBA00022989"/>
    </source>
</evidence>
<keyword evidence="3" id="KW-1003">Cell membrane</keyword>
<feature type="transmembrane region" description="Helical" evidence="7">
    <location>
        <begin position="168"/>
        <end position="189"/>
    </location>
</feature>
<dbReference type="PROSITE" id="PS50850">
    <property type="entry name" value="MFS"/>
    <property type="match status" value="1"/>
</dbReference>
<sequence length="412" mass="42463">MAGDERRPGMRAVLAQPDFRLLWTARTVSQWGDIFSFVALAILIYRLTGSGLGVAGVVVAEIVPVLLIAPIAGVVVDRLPRVQVMVAADVLRAALAGVLVVWHDDPLVIYAVAFGLSAGAAFFNPAANSVLPSVVADREIVAANSAVWTAAVLSQVVLAPLAGGLVALVGPGWAFGLNAASFLVSALALRGLRPVAPPREVGRRRLLAEAREGVAMVGRDRLLRALAIGQLLAALSAGATSALLVVLAAEHLGAPANAYGILVGAIGVGAALGPTLLLRLIPDPRRPMYVFGPYVLRGLVDLVLASIRSLPVAAATLALYGVGTSTGAVTFNSLLQSHVTDRTRGRVFALMDLLWQSGRLASLGAGGLLADTVGIRAVYYLGGILLLLAAVVGFAASRTPAPSHEAVPRSPD</sequence>
<keyword evidence="5 7" id="KW-1133">Transmembrane helix</keyword>
<organism evidence="9 10">
    <name type="scientific">Blastococcus goldschmidtiae</name>
    <dbReference type="NCBI Taxonomy" id="3075546"/>
    <lineage>
        <taxon>Bacteria</taxon>
        <taxon>Bacillati</taxon>
        <taxon>Actinomycetota</taxon>
        <taxon>Actinomycetes</taxon>
        <taxon>Geodermatophilales</taxon>
        <taxon>Geodermatophilaceae</taxon>
        <taxon>Blastococcus</taxon>
    </lineage>
</organism>
<keyword evidence="6 7" id="KW-0472">Membrane</keyword>
<dbReference type="EMBL" id="JAVREI010000002">
    <property type="protein sequence ID" value="MDT0275547.1"/>
    <property type="molecule type" value="Genomic_DNA"/>
</dbReference>
<name>A0ABU2K5S2_9ACTN</name>
<dbReference type="PANTHER" id="PTHR23513">
    <property type="entry name" value="INTEGRAL MEMBRANE EFFLUX PROTEIN-RELATED"/>
    <property type="match status" value="1"/>
</dbReference>
<dbReference type="InterPro" id="IPR010290">
    <property type="entry name" value="TM_effector"/>
</dbReference>
<dbReference type="RefSeq" id="WP_311344365.1">
    <property type="nucleotide sequence ID" value="NZ_JAVREI010000002.1"/>
</dbReference>
<feature type="transmembrane region" description="Helical" evidence="7">
    <location>
        <begin position="51"/>
        <end position="75"/>
    </location>
</feature>
<evidence type="ECO:0000256" key="2">
    <source>
        <dbReference type="ARBA" id="ARBA00022448"/>
    </source>
</evidence>
<keyword evidence="4 7" id="KW-0812">Transmembrane</keyword>
<dbReference type="Proteomes" id="UP001183222">
    <property type="component" value="Unassembled WGS sequence"/>
</dbReference>
<feature type="transmembrane region" description="Helical" evidence="7">
    <location>
        <begin position="313"/>
        <end position="335"/>
    </location>
</feature>
<feature type="transmembrane region" description="Helical" evidence="7">
    <location>
        <begin position="225"/>
        <end position="249"/>
    </location>
</feature>
<feature type="transmembrane region" description="Helical" evidence="7">
    <location>
        <begin position="261"/>
        <end position="281"/>
    </location>
</feature>
<dbReference type="SUPFAM" id="SSF103473">
    <property type="entry name" value="MFS general substrate transporter"/>
    <property type="match status" value="1"/>
</dbReference>
<accession>A0ABU2K5S2</accession>
<feature type="transmembrane region" description="Helical" evidence="7">
    <location>
        <begin position="21"/>
        <end position="45"/>
    </location>
</feature>
<evidence type="ECO:0000259" key="8">
    <source>
        <dbReference type="PROSITE" id="PS50850"/>
    </source>
</evidence>
<protein>
    <submittedName>
        <fullName evidence="9">MFS transporter</fullName>
    </submittedName>
</protein>
<feature type="transmembrane region" description="Helical" evidence="7">
    <location>
        <begin position="108"/>
        <end position="128"/>
    </location>
</feature>
<evidence type="ECO:0000313" key="9">
    <source>
        <dbReference type="EMBL" id="MDT0275547.1"/>
    </source>
</evidence>
<gene>
    <name evidence="9" type="ORF">RM425_06480</name>
</gene>
<dbReference type="Pfam" id="PF05977">
    <property type="entry name" value="MFS_3"/>
    <property type="match status" value="1"/>
</dbReference>
<comment type="subcellular location">
    <subcellularLocation>
        <location evidence="1">Cell membrane</location>
        <topology evidence="1">Multi-pass membrane protein</topology>
    </subcellularLocation>
</comment>
<reference evidence="10" key="1">
    <citation type="submission" date="2023-07" db="EMBL/GenBank/DDBJ databases">
        <title>30 novel species of actinomycetes from the DSMZ collection.</title>
        <authorList>
            <person name="Nouioui I."/>
        </authorList>
    </citation>
    <scope>NUCLEOTIDE SEQUENCE [LARGE SCALE GENOMIC DNA]</scope>
    <source>
        <strain evidence="10">DSM 46792</strain>
    </source>
</reference>
<comment type="caution">
    <text evidence="9">The sequence shown here is derived from an EMBL/GenBank/DDBJ whole genome shotgun (WGS) entry which is preliminary data.</text>
</comment>
<evidence type="ECO:0000256" key="6">
    <source>
        <dbReference type="ARBA" id="ARBA00023136"/>
    </source>
</evidence>
<proteinExistence type="predicted"/>
<feature type="domain" description="Major facilitator superfamily (MFS) profile" evidence="8">
    <location>
        <begin position="222"/>
        <end position="412"/>
    </location>
</feature>
<evidence type="ECO:0000256" key="1">
    <source>
        <dbReference type="ARBA" id="ARBA00004651"/>
    </source>
</evidence>
<evidence type="ECO:0000256" key="3">
    <source>
        <dbReference type="ARBA" id="ARBA00022475"/>
    </source>
</evidence>
<dbReference type="InterPro" id="IPR020846">
    <property type="entry name" value="MFS_dom"/>
</dbReference>
<dbReference type="PANTHER" id="PTHR23513:SF6">
    <property type="entry name" value="MAJOR FACILITATOR SUPERFAMILY ASSOCIATED DOMAIN-CONTAINING PROTEIN"/>
    <property type="match status" value="1"/>
</dbReference>
<keyword evidence="2" id="KW-0813">Transport</keyword>